<sequence>MKIVKYVALTLLSFGTIIASASAHAINRLEIEYYGNLQDSTWGVTNSYVFTDATGSFWAYTPYSGNPNYEQSVSFIYESNVRFERWITLAFSPDTLGLNRLIPGIYENAVGFPMNTYGPGLDFSNTGQGFNTLEGRFQIFEIERDSTGRYASLAASFEITGNNGTSKYITGKLWYNTDVFVGQVGTVSTVPEPESIAMLFAGLGLLGVVVRRKQA</sequence>
<feature type="chain" id="PRO_5046361368" evidence="1">
    <location>
        <begin position="26"/>
        <end position="215"/>
    </location>
</feature>
<evidence type="ECO:0000259" key="2">
    <source>
        <dbReference type="Pfam" id="PF07589"/>
    </source>
</evidence>
<proteinExistence type="predicted"/>
<protein>
    <submittedName>
        <fullName evidence="3">PEP-CTERM sorting domain-containing protein</fullName>
    </submittedName>
</protein>
<feature type="domain" description="Ice-binding protein C-terminal" evidence="2">
    <location>
        <begin position="189"/>
        <end position="213"/>
    </location>
</feature>
<gene>
    <name evidence="3" type="ORF">ACFQ2T_12275</name>
</gene>
<dbReference type="NCBIfam" id="TIGR02595">
    <property type="entry name" value="PEP_CTERM"/>
    <property type="match status" value="1"/>
</dbReference>
<keyword evidence="1" id="KW-0732">Signal</keyword>
<reference evidence="4" key="1">
    <citation type="journal article" date="2019" name="Int. J. Syst. Evol. Microbiol.">
        <title>The Global Catalogue of Microorganisms (GCM) 10K type strain sequencing project: providing services to taxonomists for standard genome sequencing and annotation.</title>
        <authorList>
            <consortium name="The Broad Institute Genomics Platform"/>
            <consortium name="The Broad Institute Genome Sequencing Center for Infectious Disease"/>
            <person name="Wu L."/>
            <person name="Ma J."/>
        </authorList>
    </citation>
    <scope>NUCLEOTIDE SEQUENCE [LARGE SCALE GENOMIC DNA]</scope>
    <source>
        <strain evidence="4">CCUG 58411</strain>
    </source>
</reference>
<dbReference type="RefSeq" id="WP_379034822.1">
    <property type="nucleotide sequence ID" value="NZ_JBHTLN010000002.1"/>
</dbReference>
<dbReference type="Pfam" id="PF07589">
    <property type="entry name" value="PEP-CTERM"/>
    <property type="match status" value="1"/>
</dbReference>
<dbReference type="Proteomes" id="UP001597206">
    <property type="component" value="Unassembled WGS sequence"/>
</dbReference>
<name>A0ABW3PIF0_9PROT</name>
<organism evidence="3 4">
    <name type="scientific">Methylophilus flavus</name>
    <dbReference type="NCBI Taxonomy" id="640084"/>
    <lineage>
        <taxon>Bacteria</taxon>
        <taxon>Pseudomonadati</taxon>
        <taxon>Pseudomonadota</taxon>
        <taxon>Betaproteobacteria</taxon>
        <taxon>Nitrosomonadales</taxon>
        <taxon>Methylophilaceae</taxon>
        <taxon>Methylophilus</taxon>
    </lineage>
</organism>
<evidence type="ECO:0000313" key="3">
    <source>
        <dbReference type="EMBL" id="MFD1123287.1"/>
    </source>
</evidence>
<dbReference type="InterPro" id="IPR013424">
    <property type="entry name" value="Ice-binding_C"/>
</dbReference>
<evidence type="ECO:0000256" key="1">
    <source>
        <dbReference type="SAM" id="SignalP"/>
    </source>
</evidence>
<comment type="caution">
    <text evidence="3">The sequence shown here is derived from an EMBL/GenBank/DDBJ whole genome shotgun (WGS) entry which is preliminary data.</text>
</comment>
<accession>A0ABW3PIF0</accession>
<feature type="signal peptide" evidence="1">
    <location>
        <begin position="1"/>
        <end position="25"/>
    </location>
</feature>
<evidence type="ECO:0000313" key="4">
    <source>
        <dbReference type="Proteomes" id="UP001597206"/>
    </source>
</evidence>
<keyword evidence="4" id="KW-1185">Reference proteome</keyword>
<dbReference type="EMBL" id="JBHTLN010000002">
    <property type="protein sequence ID" value="MFD1123287.1"/>
    <property type="molecule type" value="Genomic_DNA"/>
</dbReference>